<sequence length="97" mass="10894">RSEISDKSDIAAPCNMFGHQFSSSPRKRHPQSLQDNDLQRSFVMQNCHLISMISPANPHHVHPDDLYCCSHYDGLDTDPLASPVTRTSACRGFSKPR</sequence>
<evidence type="ECO:0000313" key="2">
    <source>
        <dbReference type="EnsemblPlants" id="AET2Gv20435500.15"/>
    </source>
</evidence>
<name>A0A453BAM6_AEGTS</name>
<proteinExistence type="predicted"/>
<dbReference type="AlphaFoldDB" id="A0A453BAM6"/>
<dbReference type="EnsemblPlants" id="AET2Gv20435500.15">
    <property type="protein sequence ID" value="AET2Gv20435500.15"/>
    <property type="gene ID" value="AET2Gv20435500"/>
</dbReference>
<protein>
    <submittedName>
        <fullName evidence="2">Uncharacterized protein</fullName>
    </submittedName>
</protein>
<dbReference type="Proteomes" id="UP000015105">
    <property type="component" value="Chromosome 2D"/>
</dbReference>
<accession>A0A453BAM6</accession>
<reference evidence="2" key="3">
    <citation type="journal article" date="2017" name="Nature">
        <title>Genome sequence of the progenitor of the wheat D genome Aegilops tauschii.</title>
        <authorList>
            <person name="Luo M.C."/>
            <person name="Gu Y.Q."/>
            <person name="Puiu D."/>
            <person name="Wang H."/>
            <person name="Twardziok S.O."/>
            <person name="Deal K.R."/>
            <person name="Huo N."/>
            <person name="Zhu T."/>
            <person name="Wang L."/>
            <person name="Wang Y."/>
            <person name="McGuire P.E."/>
            <person name="Liu S."/>
            <person name="Long H."/>
            <person name="Ramasamy R.K."/>
            <person name="Rodriguez J.C."/>
            <person name="Van S.L."/>
            <person name="Yuan L."/>
            <person name="Wang Z."/>
            <person name="Xia Z."/>
            <person name="Xiao L."/>
            <person name="Anderson O.D."/>
            <person name="Ouyang S."/>
            <person name="Liang Y."/>
            <person name="Zimin A.V."/>
            <person name="Pertea G."/>
            <person name="Qi P."/>
            <person name="Bennetzen J.L."/>
            <person name="Dai X."/>
            <person name="Dawson M.W."/>
            <person name="Muller H.G."/>
            <person name="Kugler K."/>
            <person name="Rivarola-Duarte L."/>
            <person name="Spannagl M."/>
            <person name="Mayer K.F.X."/>
            <person name="Lu F.H."/>
            <person name="Bevan M.W."/>
            <person name="Leroy P."/>
            <person name="Li P."/>
            <person name="You F.M."/>
            <person name="Sun Q."/>
            <person name="Liu Z."/>
            <person name="Lyons E."/>
            <person name="Wicker T."/>
            <person name="Salzberg S.L."/>
            <person name="Devos K.M."/>
            <person name="Dvorak J."/>
        </authorList>
    </citation>
    <scope>NUCLEOTIDE SEQUENCE [LARGE SCALE GENOMIC DNA]</scope>
    <source>
        <strain evidence="2">cv. AL8/78</strain>
    </source>
</reference>
<feature type="region of interest" description="Disordered" evidence="1">
    <location>
        <begin position="14"/>
        <end position="33"/>
    </location>
</feature>
<evidence type="ECO:0000313" key="3">
    <source>
        <dbReference type="Proteomes" id="UP000015105"/>
    </source>
</evidence>
<keyword evidence="3" id="KW-1185">Reference proteome</keyword>
<reference evidence="2" key="4">
    <citation type="submission" date="2019-03" db="UniProtKB">
        <authorList>
            <consortium name="EnsemblPlants"/>
        </authorList>
    </citation>
    <scope>IDENTIFICATION</scope>
</reference>
<dbReference type="Gramene" id="AET2Gv20435500.15">
    <property type="protein sequence ID" value="AET2Gv20435500.15"/>
    <property type="gene ID" value="AET2Gv20435500"/>
</dbReference>
<evidence type="ECO:0000256" key="1">
    <source>
        <dbReference type="SAM" id="MobiDB-lite"/>
    </source>
</evidence>
<reference evidence="3" key="2">
    <citation type="journal article" date="2017" name="Nat. Plants">
        <title>The Aegilops tauschii genome reveals multiple impacts of transposons.</title>
        <authorList>
            <person name="Zhao G."/>
            <person name="Zou C."/>
            <person name="Li K."/>
            <person name="Wang K."/>
            <person name="Li T."/>
            <person name="Gao L."/>
            <person name="Zhang X."/>
            <person name="Wang H."/>
            <person name="Yang Z."/>
            <person name="Liu X."/>
            <person name="Jiang W."/>
            <person name="Mao L."/>
            <person name="Kong X."/>
            <person name="Jiao Y."/>
            <person name="Jia J."/>
        </authorList>
    </citation>
    <scope>NUCLEOTIDE SEQUENCE [LARGE SCALE GENOMIC DNA]</scope>
    <source>
        <strain evidence="3">cv. AL8/78</strain>
    </source>
</reference>
<organism evidence="2 3">
    <name type="scientific">Aegilops tauschii subsp. strangulata</name>
    <name type="common">Goatgrass</name>
    <dbReference type="NCBI Taxonomy" id="200361"/>
    <lineage>
        <taxon>Eukaryota</taxon>
        <taxon>Viridiplantae</taxon>
        <taxon>Streptophyta</taxon>
        <taxon>Embryophyta</taxon>
        <taxon>Tracheophyta</taxon>
        <taxon>Spermatophyta</taxon>
        <taxon>Magnoliopsida</taxon>
        <taxon>Liliopsida</taxon>
        <taxon>Poales</taxon>
        <taxon>Poaceae</taxon>
        <taxon>BOP clade</taxon>
        <taxon>Pooideae</taxon>
        <taxon>Triticodae</taxon>
        <taxon>Triticeae</taxon>
        <taxon>Triticinae</taxon>
        <taxon>Aegilops</taxon>
    </lineage>
</organism>
<reference evidence="2" key="5">
    <citation type="journal article" date="2021" name="G3 (Bethesda)">
        <title>Aegilops tauschii genome assembly Aet v5.0 features greater sequence contiguity and improved annotation.</title>
        <authorList>
            <person name="Wang L."/>
            <person name="Zhu T."/>
            <person name="Rodriguez J.C."/>
            <person name="Deal K.R."/>
            <person name="Dubcovsky J."/>
            <person name="McGuire P.E."/>
            <person name="Lux T."/>
            <person name="Spannagl M."/>
            <person name="Mayer K.F.X."/>
            <person name="Baldrich P."/>
            <person name="Meyers B.C."/>
            <person name="Huo N."/>
            <person name="Gu Y.Q."/>
            <person name="Zhou H."/>
            <person name="Devos K.M."/>
            <person name="Bennetzen J.L."/>
            <person name="Unver T."/>
            <person name="Budak H."/>
            <person name="Gulick P.J."/>
            <person name="Galiba G."/>
            <person name="Kalapos B."/>
            <person name="Nelson D.R."/>
            <person name="Li P."/>
            <person name="You F.M."/>
            <person name="Luo M.C."/>
            <person name="Dvorak J."/>
        </authorList>
    </citation>
    <scope>NUCLEOTIDE SEQUENCE [LARGE SCALE GENOMIC DNA]</scope>
    <source>
        <strain evidence="2">cv. AL8/78</strain>
    </source>
</reference>
<reference evidence="3" key="1">
    <citation type="journal article" date="2014" name="Science">
        <title>Ancient hybridizations among the ancestral genomes of bread wheat.</title>
        <authorList>
            <consortium name="International Wheat Genome Sequencing Consortium,"/>
            <person name="Marcussen T."/>
            <person name="Sandve S.R."/>
            <person name="Heier L."/>
            <person name="Spannagl M."/>
            <person name="Pfeifer M."/>
            <person name="Jakobsen K.S."/>
            <person name="Wulff B.B."/>
            <person name="Steuernagel B."/>
            <person name="Mayer K.F."/>
            <person name="Olsen O.A."/>
        </authorList>
    </citation>
    <scope>NUCLEOTIDE SEQUENCE [LARGE SCALE GENOMIC DNA]</scope>
    <source>
        <strain evidence="3">cv. AL8/78</strain>
    </source>
</reference>